<proteinExistence type="inferred from homology"/>
<dbReference type="GO" id="GO:1902369">
    <property type="term" value="P:negative regulation of RNA catabolic process"/>
    <property type="evidence" value="ECO:0007669"/>
    <property type="project" value="TreeGrafter"/>
</dbReference>
<evidence type="ECO:0000256" key="3">
    <source>
        <dbReference type="ARBA" id="ARBA00023242"/>
    </source>
</evidence>
<evidence type="ECO:0000256" key="2">
    <source>
        <dbReference type="ARBA" id="ARBA00009265"/>
    </source>
</evidence>
<feature type="compositionally biased region" description="Polar residues" evidence="4">
    <location>
        <begin position="7"/>
        <end position="22"/>
    </location>
</feature>
<dbReference type="InParanoid" id="A0A6J0BER7"/>
<reference evidence="6" key="1">
    <citation type="submission" date="2025-08" db="UniProtKB">
        <authorList>
            <consortium name="RefSeq"/>
        </authorList>
    </citation>
    <scope>IDENTIFICATION</scope>
    <source>
        <tissue evidence="6">Thorax and Abdomen</tissue>
    </source>
</reference>
<evidence type="ECO:0000313" key="6">
    <source>
        <dbReference type="RefSeq" id="XP_015512657.2"/>
    </source>
</evidence>
<dbReference type="OrthoDB" id="297219at2759"/>
<dbReference type="GO" id="GO:0031048">
    <property type="term" value="P:regulatory ncRNA-mediated heterochromatin formation"/>
    <property type="evidence" value="ECO:0007669"/>
    <property type="project" value="TreeGrafter"/>
</dbReference>
<feature type="compositionally biased region" description="Basic residues" evidence="4">
    <location>
        <begin position="96"/>
        <end position="108"/>
    </location>
</feature>
<gene>
    <name evidence="6" type="primary">LOC107219085</name>
</gene>
<dbReference type="GeneID" id="107219085"/>
<keyword evidence="3" id="KW-0539">Nucleus</keyword>
<dbReference type="AlphaFoldDB" id="A0A6J0BER7"/>
<feature type="compositionally biased region" description="Basic and acidic residues" evidence="4">
    <location>
        <begin position="182"/>
        <end position="202"/>
    </location>
</feature>
<dbReference type="KEGG" id="nlo:107219085"/>
<feature type="region of interest" description="Disordered" evidence="4">
    <location>
        <begin position="86"/>
        <end position="116"/>
    </location>
</feature>
<sequence length="989" mass="114459">MSLFPAYSSNSNNEAKSLNEAQKSSDEVSNLWLENSSFVAPVVQTPVIDLWSDSSSDESVKIIFNDSAPSPKSEVIPIDLDGSISSDYNRSSTSRRERKHKKRKKKTRDRSSHRQKEKYAKILENVYFEDTARDKRNLTVSTLGGSDRPSYTLYSAHLGFRPFKKLLKQTPRRYHAVNIDSVRKGEKQDTRIKRSQTSDESKQLQNEMEDFNWGVNMEEEQTKKTKEFNEGLAENPDDVELWMKYINFQDVISRFQKDRGITDVRNTITCQRKLAIANKAFEKNPSSTELLKLKLSLTAQLLPADQFSSEVEALVNKDSGNIILWRALIMATQASVAICTVPKVLDLYSRCLSSLRQRLRTSPRLYDQQILEMLYRCLTFLRQAGLWEQMWETLRLNLTLNLNLSKDNFRFRGFIDERKLIGMEEVILTSRLPLNQLWLRVESLRESCHWISVSSDQLEVLGDSRRFVLPEDVTDFVQPIMSRDSSLKLAVYSILSLKVPLLPMQDFIAHDLGLTQIEWDADSIEMLLPLVHPFVGILAGSEEKKKVMERILEDQLTSGPQYLKYHPAQEPYLDFVRDTFWAIAESFSATQYERTSIYVWWLRFERLLASLNKNDKDDHRKKKLKSMVKDFLKRDGNRNNLHFYREYALIEKEIGRFDSCVNILETTIGMQTNFLANLSTQQEKTVLCSVFRALFETLLDPKTYQENHRGRILTAVARMVSGPDENRLEQAEEFLETSVDEFLRQPVSDLIEKTYFLPSFECDLITCYAYFLYVKNWTISEPIGVLEKCLKHSKANKYLQECLYESTVALLHLDSKRSKLHGISKETLDQALDLYPMNCYLLSVGMEIESESPCWKVSHHRTGSFQAMASCLAIHIRIERLESLGLQDAAVAATNKLLSIHRRLAKDPGSQRCPLIWRLYMLFLRERNLCEGRGEEVYHESVAECPWARGIYTDAAQVAPQLLTEIQDLIREKELRMHVTPEELDILRG</sequence>
<dbReference type="RefSeq" id="XP_015512657.2">
    <property type="nucleotide sequence ID" value="XM_015657171.2"/>
</dbReference>
<keyword evidence="5" id="KW-1185">Reference proteome</keyword>
<dbReference type="GO" id="GO:0071013">
    <property type="term" value="C:catalytic step 2 spliceosome"/>
    <property type="evidence" value="ECO:0007669"/>
    <property type="project" value="TreeGrafter"/>
</dbReference>
<comment type="similarity">
    <text evidence="2">Belongs to the NRDE2 family.</text>
</comment>
<organism evidence="6">
    <name type="scientific">Neodiprion lecontei</name>
    <name type="common">Redheaded pine sawfly</name>
    <dbReference type="NCBI Taxonomy" id="441921"/>
    <lineage>
        <taxon>Eukaryota</taxon>
        <taxon>Metazoa</taxon>
        <taxon>Ecdysozoa</taxon>
        <taxon>Arthropoda</taxon>
        <taxon>Hexapoda</taxon>
        <taxon>Insecta</taxon>
        <taxon>Pterygota</taxon>
        <taxon>Neoptera</taxon>
        <taxon>Endopterygota</taxon>
        <taxon>Hymenoptera</taxon>
        <taxon>Tenthredinoidea</taxon>
        <taxon>Diprionidae</taxon>
        <taxon>Diprioninae</taxon>
        <taxon>Neodiprion</taxon>
    </lineage>
</organism>
<evidence type="ECO:0000256" key="1">
    <source>
        <dbReference type="ARBA" id="ARBA00004123"/>
    </source>
</evidence>
<evidence type="ECO:0000256" key="4">
    <source>
        <dbReference type="SAM" id="MobiDB-lite"/>
    </source>
</evidence>
<dbReference type="FunCoup" id="A0A6J0BER7">
    <property type="interactions" value="1019"/>
</dbReference>
<dbReference type="InterPro" id="IPR013633">
    <property type="entry name" value="NRDE-2"/>
</dbReference>
<accession>A0A6J0BER7</accession>
<dbReference type="Pfam" id="PF08424">
    <property type="entry name" value="NRDE-2"/>
    <property type="match status" value="1"/>
</dbReference>
<feature type="region of interest" description="Disordered" evidence="4">
    <location>
        <begin position="1"/>
        <end position="26"/>
    </location>
</feature>
<comment type="subcellular location">
    <subcellularLocation>
        <location evidence="1">Nucleus</location>
    </subcellularLocation>
</comment>
<dbReference type="Proteomes" id="UP000829291">
    <property type="component" value="Chromosome 7"/>
</dbReference>
<feature type="region of interest" description="Disordered" evidence="4">
    <location>
        <begin position="182"/>
        <end position="204"/>
    </location>
</feature>
<name>A0A6J0BER7_NEOLC</name>
<dbReference type="PANTHER" id="PTHR13471:SF0">
    <property type="entry name" value="NUCLEAR EXOSOME REGULATOR NRDE2"/>
    <property type="match status" value="1"/>
</dbReference>
<protein>
    <submittedName>
        <fullName evidence="6">Nuclear exosome regulator NRDE2</fullName>
    </submittedName>
</protein>
<dbReference type="PANTHER" id="PTHR13471">
    <property type="entry name" value="TETRATRICOPEPTIDE-LIKE HELICAL"/>
    <property type="match status" value="1"/>
</dbReference>
<evidence type="ECO:0000313" key="5">
    <source>
        <dbReference type="Proteomes" id="UP000829291"/>
    </source>
</evidence>